<dbReference type="EMBL" id="WBKG01000002">
    <property type="protein sequence ID" value="KAB1990299.1"/>
    <property type="molecule type" value="Genomic_DNA"/>
</dbReference>
<evidence type="ECO:0000313" key="3">
    <source>
        <dbReference type="Proteomes" id="UP000442990"/>
    </source>
</evidence>
<keyword evidence="3" id="KW-1185">Reference proteome</keyword>
<comment type="caution">
    <text evidence="2">The sequence shown here is derived from an EMBL/GenBank/DDBJ whole genome shotgun (WGS) entry which is preliminary data.</text>
</comment>
<evidence type="ECO:0000256" key="1">
    <source>
        <dbReference type="SAM" id="Phobius"/>
    </source>
</evidence>
<dbReference type="AlphaFoldDB" id="A0A7J5DNG2"/>
<reference evidence="2 3" key="1">
    <citation type="submission" date="2019-09" db="EMBL/GenBank/DDBJ databases">
        <title>Isolation and identification of active actinomycetes.</title>
        <authorList>
            <person name="Yu Z."/>
            <person name="Han C."/>
            <person name="Yu B."/>
        </authorList>
    </citation>
    <scope>NUCLEOTIDE SEQUENCE [LARGE SCALE GENOMIC DNA]</scope>
    <source>
        <strain evidence="2 3">NEAU-H2</strain>
    </source>
</reference>
<name>A0A7J5DNG2_9ACTN</name>
<gene>
    <name evidence="2" type="ORF">F8144_04490</name>
</gene>
<evidence type="ECO:0000313" key="2">
    <source>
        <dbReference type="EMBL" id="KAB1990299.1"/>
    </source>
</evidence>
<protein>
    <submittedName>
        <fullName evidence="2">Uncharacterized protein</fullName>
    </submittedName>
</protein>
<accession>A0A7J5DNG2</accession>
<organism evidence="2 3">
    <name type="scientific">Streptomyces triticiradicis</name>
    <dbReference type="NCBI Taxonomy" id="2651189"/>
    <lineage>
        <taxon>Bacteria</taxon>
        <taxon>Bacillati</taxon>
        <taxon>Actinomycetota</taxon>
        <taxon>Actinomycetes</taxon>
        <taxon>Kitasatosporales</taxon>
        <taxon>Streptomycetaceae</taxon>
        <taxon>Streptomyces</taxon>
    </lineage>
</organism>
<proteinExistence type="predicted"/>
<sequence length="263" mass="27755">MTRTGTGRTRGRGAGCLAVTASLVFGLYWLSPLHDPENTGRARADSGSRAQALEEALHANFSSPLGGFNRGSESVLDRVADRFGGTLISVRARTGGGRRDFDVVLSVPGSSAPKFSFDPQDLTEVLVCYEYSWQGYVHTITHHVVDCPKGIPVPSDGPRAQDDTGRLASRITRHGPSATPGSPSATGAVEAVLREADLPSGTPRSIAVEHGIAVFAIGSPHSCVYGLMAPEGPKAWRAPWAEPCTTEGAYDGYALTQWPPVDG</sequence>
<dbReference type="RefSeq" id="WP_151467892.1">
    <property type="nucleotide sequence ID" value="NZ_WBKG01000002.1"/>
</dbReference>
<keyword evidence="1" id="KW-1133">Transmembrane helix</keyword>
<keyword evidence="1" id="KW-0812">Transmembrane</keyword>
<feature type="transmembrane region" description="Helical" evidence="1">
    <location>
        <begin position="12"/>
        <end position="31"/>
    </location>
</feature>
<keyword evidence="1" id="KW-0472">Membrane</keyword>
<dbReference type="Proteomes" id="UP000442990">
    <property type="component" value="Unassembled WGS sequence"/>
</dbReference>